<dbReference type="EMBL" id="BLXT01004117">
    <property type="protein sequence ID" value="GFO09730.1"/>
    <property type="molecule type" value="Genomic_DNA"/>
</dbReference>
<accession>A0AAV4ANB4</accession>
<evidence type="ECO:0000256" key="2">
    <source>
        <dbReference type="SAM" id="Phobius"/>
    </source>
</evidence>
<evidence type="ECO:0000256" key="1">
    <source>
        <dbReference type="SAM" id="MobiDB-lite"/>
    </source>
</evidence>
<evidence type="ECO:0000313" key="4">
    <source>
        <dbReference type="Proteomes" id="UP000735302"/>
    </source>
</evidence>
<feature type="compositionally biased region" description="Low complexity" evidence="1">
    <location>
        <begin position="172"/>
        <end position="184"/>
    </location>
</feature>
<evidence type="ECO:0008006" key="5">
    <source>
        <dbReference type="Google" id="ProtNLM"/>
    </source>
</evidence>
<sequence>MCYGYEQYCSDHEDRIQECLPDEEPFKWCMRNHNVTGAWPSPQCRIACYSRFNDTNFLETNQNQDLNLSSDLTGIKNATIVLDVFCELCMREYNDTGVWAIPECKFACYSRYNATDVFETNKDQGIVQTCNQTGFMIATILLGVVIGYLLCLLCLMGGFLYREKRDTLCSKRWSSSSPLDSSSTSEEDIGQNAKNSAPNITDQADASENCQQTP</sequence>
<reference evidence="3 4" key="1">
    <citation type="journal article" date="2021" name="Elife">
        <title>Chloroplast acquisition without the gene transfer in kleptoplastic sea slugs, Plakobranchus ocellatus.</title>
        <authorList>
            <person name="Maeda T."/>
            <person name="Takahashi S."/>
            <person name="Yoshida T."/>
            <person name="Shimamura S."/>
            <person name="Takaki Y."/>
            <person name="Nagai Y."/>
            <person name="Toyoda A."/>
            <person name="Suzuki Y."/>
            <person name="Arimoto A."/>
            <person name="Ishii H."/>
            <person name="Satoh N."/>
            <person name="Nishiyama T."/>
            <person name="Hasebe M."/>
            <person name="Maruyama T."/>
            <person name="Minagawa J."/>
            <person name="Obokata J."/>
            <person name="Shigenobu S."/>
        </authorList>
    </citation>
    <scope>NUCLEOTIDE SEQUENCE [LARGE SCALE GENOMIC DNA]</scope>
</reference>
<keyword evidence="2" id="KW-0472">Membrane</keyword>
<proteinExistence type="predicted"/>
<protein>
    <recommendedName>
        <fullName evidence="5">Folate receptor-like domain-containing protein</fullName>
    </recommendedName>
</protein>
<feature type="compositionally biased region" description="Polar residues" evidence="1">
    <location>
        <begin position="192"/>
        <end position="214"/>
    </location>
</feature>
<keyword evidence="2" id="KW-0812">Transmembrane</keyword>
<name>A0AAV4ANB4_9GAST</name>
<gene>
    <name evidence="3" type="ORF">PoB_003623500</name>
</gene>
<organism evidence="3 4">
    <name type="scientific">Plakobranchus ocellatus</name>
    <dbReference type="NCBI Taxonomy" id="259542"/>
    <lineage>
        <taxon>Eukaryota</taxon>
        <taxon>Metazoa</taxon>
        <taxon>Spiralia</taxon>
        <taxon>Lophotrochozoa</taxon>
        <taxon>Mollusca</taxon>
        <taxon>Gastropoda</taxon>
        <taxon>Heterobranchia</taxon>
        <taxon>Euthyneura</taxon>
        <taxon>Panpulmonata</taxon>
        <taxon>Sacoglossa</taxon>
        <taxon>Placobranchoidea</taxon>
        <taxon>Plakobranchidae</taxon>
        <taxon>Plakobranchus</taxon>
    </lineage>
</organism>
<feature type="transmembrane region" description="Helical" evidence="2">
    <location>
        <begin position="135"/>
        <end position="161"/>
    </location>
</feature>
<keyword evidence="2" id="KW-1133">Transmembrane helix</keyword>
<dbReference type="AlphaFoldDB" id="A0AAV4ANB4"/>
<comment type="caution">
    <text evidence="3">The sequence shown here is derived from an EMBL/GenBank/DDBJ whole genome shotgun (WGS) entry which is preliminary data.</text>
</comment>
<dbReference type="Proteomes" id="UP000735302">
    <property type="component" value="Unassembled WGS sequence"/>
</dbReference>
<feature type="region of interest" description="Disordered" evidence="1">
    <location>
        <begin position="172"/>
        <end position="214"/>
    </location>
</feature>
<evidence type="ECO:0000313" key="3">
    <source>
        <dbReference type="EMBL" id="GFO09730.1"/>
    </source>
</evidence>
<keyword evidence="4" id="KW-1185">Reference proteome</keyword>